<protein>
    <submittedName>
        <fullName evidence="1">Uncharacterized protein</fullName>
    </submittedName>
</protein>
<organism evidence="1 2">
    <name type="scientific">Cordyceps javanica</name>
    <dbReference type="NCBI Taxonomy" id="43265"/>
    <lineage>
        <taxon>Eukaryota</taxon>
        <taxon>Fungi</taxon>
        <taxon>Dikarya</taxon>
        <taxon>Ascomycota</taxon>
        <taxon>Pezizomycotina</taxon>
        <taxon>Sordariomycetes</taxon>
        <taxon>Hypocreomycetidae</taxon>
        <taxon>Hypocreales</taxon>
        <taxon>Cordycipitaceae</taxon>
        <taxon>Cordyceps</taxon>
    </lineage>
</organism>
<reference evidence="1 2" key="1">
    <citation type="journal article" date="2019" name="Appl. Microbiol. Biotechnol.">
        <title>Genome sequence of Isaria javanica and comparative genome analysis insights into family S53 peptidase evolution in fungal entomopathogens.</title>
        <authorList>
            <person name="Lin R."/>
            <person name="Zhang X."/>
            <person name="Xin B."/>
            <person name="Zou M."/>
            <person name="Gao Y."/>
            <person name="Qin F."/>
            <person name="Hu Q."/>
            <person name="Xie B."/>
            <person name="Cheng X."/>
        </authorList>
    </citation>
    <scope>NUCLEOTIDE SEQUENCE [LARGE SCALE GENOMIC DNA]</scope>
    <source>
        <strain evidence="1 2">IJ1G</strain>
    </source>
</reference>
<evidence type="ECO:0000313" key="2">
    <source>
        <dbReference type="Proteomes" id="UP000315783"/>
    </source>
</evidence>
<accession>A0A545VA64</accession>
<dbReference type="EMBL" id="SPUK01000003">
    <property type="protein sequence ID" value="TQV98610.1"/>
    <property type="molecule type" value="Genomic_DNA"/>
</dbReference>
<dbReference type="Proteomes" id="UP000315783">
    <property type="component" value="Unassembled WGS sequence"/>
</dbReference>
<name>A0A545VA64_9HYPO</name>
<gene>
    <name evidence="1" type="ORF">IF1G_02690</name>
</gene>
<proteinExistence type="predicted"/>
<evidence type="ECO:0000313" key="1">
    <source>
        <dbReference type="EMBL" id="TQV98610.1"/>
    </source>
</evidence>
<comment type="caution">
    <text evidence="1">The sequence shown here is derived from an EMBL/GenBank/DDBJ whole genome shotgun (WGS) entry which is preliminary data.</text>
</comment>
<sequence>MYYEPVVIRLGPLELSRKETCSATLAYDDETVFFRRGFLFQVCQRPNHLTSFAMKLVTCVHDDSGGRAAARSESVRVSIVNLP</sequence>
<dbReference type="AlphaFoldDB" id="A0A545VA64"/>
<keyword evidence="2" id="KW-1185">Reference proteome</keyword>